<name>A0AAJ0HWD7_9PEZI</name>
<feature type="region of interest" description="Disordered" evidence="1">
    <location>
        <begin position="279"/>
        <end position="332"/>
    </location>
</feature>
<feature type="region of interest" description="Disordered" evidence="1">
    <location>
        <begin position="33"/>
        <end position="66"/>
    </location>
</feature>
<organism evidence="2 3">
    <name type="scientific">Lasiosphaeria hispida</name>
    <dbReference type="NCBI Taxonomy" id="260671"/>
    <lineage>
        <taxon>Eukaryota</taxon>
        <taxon>Fungi</taxon>
        <taxon>Dikarya</taxon>
        <taxon>Ascomycota</taxon>
        <taxon>Pezizomycotina</taxon>
        <taxon>Sordariomycetes</taxon>
        <taxon>Sordariomycetidae</taxon>
        <taxon>Sordariales</taxon>
        <taxon>Lasiosphaeriaceae</taxon>
        <taxon>Lasiosphaeria</taxon>
    </lineage>
</organism>
<evidence type="ECO:0000256" key="1">
    <source>
        <dbReference type="SAM" id="MobiDB-lite"/>
    </source>
</evidence>
<dbReference type="Proteomes" id="UP001275084">
    <property type="component" value="Unassembled WGS sequence"/>
</dbReference>
<comment type="caution">
    <text evidence="2">The sequence shown here is derived from an EMBL/GenBank/DDBJ whole genome shotgun (WGS) entry which is preliminary data.</text>
</comment>
<evidence type="ECO:0000313" key="3">
    <source>
        <dbReference type="Proteomes" id="UP001275084"/>
    </source>
</evidence>
<dbReference type="AlphaFoldDB" id="A0AAJ0HWD7"/>
<protein>
    <submittedName>
        <fullName evidence="2">Uncharacterized protein</fullName>
    </submittedName>
</protein>
<proteinExistence type="predicted"/>
<reference evidence="2" key="2">
    <citation type="submission" date="2023-06" db="EMBL/GenBank/DDBJ databases">
        <authorList>
            <consortium name="Lawrence Berkeley National Laboratory"/>
            <person name="Haridas S."/>
            <person name="Hensen N."/>
            <person name="Bonometti L."/>
            <person name="Westerberg I."/>
            <person name="Brannstrom I.O."/>
            <person name="Guillou S."/>
            <person name="Cros-Aarteil S."/>
            <person name="Calhoun S."/>
            <person name="Kuo A."/>
            <person name="Mondo S."/>
            <person name="Pangilinan J."/>
            <person name="Riley R."/>
            <person name="Labutti K."/>
            <person name="Andreopoulos B."/>
            <person name="Lipzen A."/>
            <person name="Chen C."/>
            <person name="Yanf M."/>
            <person name="Daum C."/>
            <person name="Ng V."/>
            <person name="Clum A."/>
            <person name="Steindorff A."/>
            <person name="Ohm R."/>
            <person name="Martin F."/>
            <person name="Silar P."/>
            <person name="Natvig D."/>
            <person name="Lalanne C."/>
            <person name="Gautier V."/>
            <person name="Ament-Velasquez S.L."/>
            <person name="Kruys A."/>
            <person name="Hutchinson M.I."/>
            <person name="Powell A.J."/>
            <person name="Barry K."/>
            <person name="Miller A.N."/>
            <person name="Grigoriev I.V."/>
            <person name="Debuchy R."/>
            <person name="Gladieux P."/>
            <person name="Thoren M.H."/>
            <person name="Johannesson H."/>
        </authorList>
    </citation>
    <scope>NUCLEOTIDE SEQUENCE</scope>
    <source>
        <strain evidence="2">CBS 955.72</strain>
    </source>
</reference>
<gene>
    <name evidence="2" type="ORF">B0T25DRAFT_576457</name>
</gene>
<feature type="compositionally biased region" description="Polar residues" evidence="1">
    <location>
        <begin position="33"/>
        <end position="47"/>
    </location>
</feature>
<feature type="region of interest" description="Disordered" evidence="1">
    <location>
        <begin position="125"/>
        <end position="154"/>
    </location>
</feature>
<evidence type="ECO:0000313" key="2">
    <source>
        <dbReference type="EMBL" id="KAK3364043.1"/>
    </source>
</evidence>
<keyword evidence="3" id="KW-1185">Reference proteome</keyword>
<feature type="region of interest" description="Disordered" evidence="1">
    <location>
        <begin position="225"/>
        <end position="253"/>
    </location>
</feature>
<sequence length="332" mass="36635">MSNNQNDMNPWKRHVAHSGNSFFCHMAEQSEQDNPFSACQDPTTPQASLPEIVYDPRSNPANRHILGNGGGGAFSLSSVLPTPANHEIPPLPNLNPFPPAPPARRPFSDPESADAGFDFVRPDLQPHAFAPPVQRRSSPGPEFSDRPHAFTLPVQRQSSSVLEFLDTRPHAFTPPVHRQSSPGPKFSDTRPYAFTPLARHPFLNPKSTDAGFDFVRPDLQPHAFAPPVQRQSSPGPKFSDTRPYTFTPLARHPFSDPKSTDAGFDFVRPDLQPHAFALPVQRQSSPGPEFSDRPHAFTPLAHHPFSDPESTDAGFNFVRPDLQPHAFAPPVQ</sequence>
<accession>A0AAJ0HWD7</accession>
<dbReference type="EMBL" id="JAUIQD010000001">
    <property type="protein sequence ID" value="KAK3364043.1"/>
    <property type="molecule type" value="Genomic_DNA"/>
</dbReference>
<feature type="non-terminal residue" evidence="2">
    <location>
        <position position="332"/>
    </location>
</feature>
<reference evidence="2" key="1">
    <citation type="journal article" date="2023" name="Mol. Phylogenet. Evol.">
        <title>Genome-scale phylogeny and comparative genomics of the fungal order Sordariales.</title>
        <authorList>
            <person name="Hensen N."/>
            <person name="Bonometti L."/>
            <person name="Westerberg I."/>
            <person name="Brannstrom I.O."/>
            <person name="Guillou S."/>
            <person name="Cros-Aarteil S."/>
            <person name="Calhoun S."/>
            <person name="Haridas S."/>
            <person name="Kuo A."/>
            <person name="Mondo S."/>
            <person name="Pangilinan J."/>
            <person name="Riley R."/>
            <person name="LaButti K."/>
            <person name="Andreopoulos B."/>
            <person name="Lipzen A."/>
            <person name="Chen C."/>
            <person name="Yan M."/>
            <person name="Daum C."/>
            <person name="Ng V."/>
            <person name="Clum A."/>
            <person name="Steindorff A."/>
            <person name="Ohm R.A."/>
            <person name="Martin F."/>
            <person name="Silar P."/>
            <person name="Natvig D.O."/>
            <person name="Lalanne C."/>
            <person name="Gautier V."/>
            <person name="Ament-Velasquez S.L."/>
            <person name="Kruys A."/>
            <person name="Hutchinson M.I."/>
            <person name="Powell A.J."/>
            <person name="Barry K."/>
            <person name="Miller A.N."/>
            <person name="Grigoriev I.V."/>
            <person name="Debuchy R."/>
            <person name="Gladieux P."/>
            <person name="Hiltunen Thoren M."/>
            <person name="Johannesson H."/>
        </authorList>
    </citation>
    <scope>NUCLEOTIDE SEQUENCE</scope>
    <source>
        <strain evidence="2">CBS 955.72</strain>
    </source>
</reference>